<dbReference type="InterPro" id="IPR004358">
    <property type="entry name" value="Sig_transdc_His_kin-like_C"/>
</dbReference>
<dbReference type="PROSITE" id="PS50109">
    <property type="entry name" value="HIS_KIN"/>
    <property type="match status" value="1"/>
</dbReference>
<evidence type="ECO:0000313" key="12">
    <source>
        <dbReference type="Proteomes" id="UP000824087"/>
    </source>
</evidence>
<dbReference type="SUPFAM" id="SSF55874">
    <property type="entry name" value="ATPase domain of HSP90 chaperone/DNA topoisomerase II/histidine kinase"/>
    <property type="match status" value="1"/>
</dbReference>
<feature type="transmembrane region" description="Helical" evidence="9">
    <location>
        <begin position="77"/>
        <end position="95"/>
    </location>
</feature>
<dbReference type="EMBL" id="DVML01000032">
    <property type="protein sequence ID" value="HIU23030.1"/>
    <property type="molecule type" value="Genomic_DNA"/>
</dbReference>
<reference evidence="11" key="2">
    <citation type="journal article" date="2021" name="PeerJ">
        <title>Extensive microbial diversity within the chicken gut microbiome revealed by metagenomics and culture.</title>
        <authorList>
            <person name="Gilroy R."/>
            <person name="Ravi A."/>
            <person name="Getino M."/>
            <person name="Pursley I."/>
            <person name="Horton D.L."/>
            <person name="Alikhan N.F."/>
            <person name="Baker D."/>
            <person name="Gharbi K."/>
            <person name="Hall N."/>
            <person name="Watson M."/>
            <person name="Adriaenssens E.M."/>
            <person name="Foster-Nyarko E."/>
            <person name="Jarju S."/>
            <person name="Secka A."/>
            <person name="Antonio M."/>
            <person name="Oren A."/>
            <person name="Chaudhuri R.R."/>
            <person name="La Ragione R."/>
            <person name="Hildebrand F."/>
            <person name="Pallen M.J."/>
        </authorList>
    </citation>
    <scope>NUCLEOTIDE SEQUENCE</scope>
    <source>
        <strain evidence="11">CHK197-8231</strain>
    </source>
</reference>
<dbReference type="GO" id="GO:0005524">
    <property type="term" value="F:ATP binding"/>
    <property type="evidence" value="ECO:0007669"/>
    <property type="project" value="UniProtKB-KW"/>
</dbReference>
<protein>
    <recommendedName>
        <fullName evidence="2">histidine kinase</fullName>
        <ecNumber evidence="2">2.7.13.3</ecNumber>
    </recommendedName>
</protein>
<evidence type="ECO:0000256" key="6">
    <source>
        <dbReference type="ARBA" id="ARBA00022777"/>
    </source>
</evidence>
<comment type="caution">
    <text evidence="11">The sequence shown here is derived from an EMBL/GenBank/DDBJ whole genome shotgun (WGS) entry which is preliminary data.</text>
</comment>
<feature type="transmembrane region" description="Helical" evidence="9">
    <location>
        <begin position="7"/>
        <end position="26"/>
    </location>
</feature>
<dbReference type="SMART" id="SM00388">
    <property type="entry name" value="HisKA"/>
    <property type="match status" value="1"/>
</dbReference>
<reference evidence="11" key="1">
    <citation type="submission" date="2020-10" db="EMBL/GenBank/DDBJ databases">
        <authorList>
            <person name="Gilroy R."/>
        </authorList>
    </citation>
    <scope>NUCLEOTIDE SEQUENCE</scope>
    <source>
        <strain evidence="11">CHK197-8231</strain>
    </source>
</reference>
<dbReference type="GO" id="GO:0000155">
    <property type="term" value="F:phosphorelay sensor kinase activity"/>
    <property type="evidence" value="ECO:0007669"/>
    <property type="project" value="InterPro"/>
</dbReference>
<evidence type="ECO:0000259" key="10">
    <source>
        <dbReference type="PROSITE" id="PS50109"/>
    </source>
</evidence>
<keyword evidence="7" id="KW-0067">ATP-binding</keyword>
<keyword evidence="9" id="KW-0472">Membrane</keyword>
<feature type="domain" description="Histidine kinase" evidence="10">
    <location>
        <begin position="208"/>
        <end position="412"/>
    </location>
</feature>
<dbReference type="AlphaFoldDB" id="A0A9D1L3S2"/>
<name>A0A9D1L3S2_9BACT</name>
<dbReference type="SUPFAM" id="SSF47384">
    <property type="entry name" value="Homodimeric domain of signal transducing histidine kinase"/>
    <property type="match status" value="1"/>
</dbReference>
<dbReference type="EC" id="2.7.13.3" evidence="2"/>
<evidence type="ECO:0000256" key="5">
    <source>
        <dbReference type="ARBA" id="ARBA00022741"/>
    </source>
</evidence>
<dbReference type="Pfam" id="PF02518">
    <property type="entry name" value="HATPase_c"/>
    <property type="match status" value="1"/>
</dbReference>
<keyword evidence="9" id="KW-0812">Transmembrane</keyword>
<evidence type="ECO:0000256" key="2">
    <source>
        <dbReference type="ARBA" id="ARBA00012438"/>
    </source>
</evidence>
<dbReference type="CDD" id="cd00082">
    <property type="entry name" value="HisKA"/>
    <property type="match status" value="1"/>
</dbReference>
<proteinExistence type="predicted"/>
<feature type="transmembrane region" description="Helical" evidence="9">
    <location>
        <begin position="156"/>
        <end position="180"/>
    </location>
</feature>
<accession>A0A9D1L3S2</accession>
<evidence type="ECO:0000256" key="8">
    <source>
        <dbReference type="ARBA" id="ARBA00023012"/>
    </source>
</evidence>
<keyword evidence="5" id="KW-0547">Nucleotide-binding</keyword>
<dbReference type="PRINTS" id="PR00344">
    <property type="entry name" value="BCTRLSENSOR"/>
</dbReference>
<evidence type="ECO:0000256" key="1">
    <source>
        <dbReference type="ARBA" id="ARBA00000085"/>
    </source>
</evidence>
<dbReference type="PANTHER" id="PTHR43065">
    <property type="entry name" value="SENSOR HISTIDINE KINASE"/>
    <property type="match status" value="1"/>
</dbReference>
<dbReference type="Gene3D" id="3.30.565.10">
    <property type="entry name" value="Histidine kinase-like ATPase, C-terminal domain"/>
    <property type="match status" value="1"/>
</dbReference>
<evidence type="ECO:0000256" key="7">
    <source>
        <dbReference type="ARBA" id="ARBA00022840"/>
    </source>
</evidence>
<dbReference type="InterPro" id="IPR003594">
    <property type="entry name" value="HATPase_dom"/>
</dbReference>
<evidence type="ECO:0000256" key="3">
    <source>
        <dbReference type="ARBA" id="ARBA00022553"/>
    </source>
</evidence>
<sequence>MNLFETILIHIVSITFPLVLYLFYLAYQKGIGKEENKLLLDFAFISSFYLSTRFYMMGSSEINYLFLHIPLWMAYCYRQPFSIFVISILLCFYGGNLFQVQPYYFILEYALYGLLYYVGIKRSVHRRWIEQRFIFISGATLLLIYFFVSAPTETVWINVLFAIGYITLLELATQFMLYLFEKGEQILKFHMTIKELEREKQIRTSLFKITHEIKNPIAVCKGYLDMLDTKNQEHVDTYIPIMKEEIDRTLVLLQDFLSMTKVKVEKDILDINLLLEEVTNHFLPILKEKKIQADFHIMDDEVYINGDYHRLSQVIVNLLKNSVEAMEDGGTLSVSSKVTKDHRVEIQVKDQGCGISEENLKRMTEPFFTTKRKGTGLGVSLSNEIILAHEGTMKYQSIEGKGTTVTILLHQM</sequence>
<evidence type="ECO:0000256" key="4">
    <source>
        <dbReference type="ARBA" id="ARBA00022679"/>
    </source>
</evidence>
<keyword evidence="6 11" id="KW-0418">Kinase</keyword>
<feature type="transmembrane region" description="Helical" evidence="9">
    <location>
        <begin position="132"/>
        <end position="150"/>
    </location>
</feature>
<dbReference type="Gene3D" id="1.10.287.130">
    <property type="match status" value="1"/>
</dbReference>
<dbReference type="Pfam" id="PF00512">
    <property type="entry name" value="HisKA"/>
    <property type="match status" value="1"/>
</dbReference>
<keyword evidence="9" id="KW-1133">Transmembrane helix</keyword>
<dbReference type="Proteomes" id="UP000824087">
    <property type="component" value="Unassembled WGS sequence"/>
</dbReference>
<gene>
    <name evidence="11" type="ORF">IAD49_05555</name>
</gene>
<feature type="transmembrane region" description="Helical" evidence="9">
    <location>
        <begin position="101"/>
        <end position="120"/>
    </location>
</feature>
<dbReference type="InterPro" id="IPR003661">
    <property type="entry name" value="HisK_dim/P_dom"/>
</dbReference>
<dbReference type="InterPro" id="IPR036097">
    <property type="entry name" value="HisK_dim/P_sf"/>
</dbReference>
<keyword evidence="8" id="KW-0902">Two-component regulatory system</keyword>
<organism evidence="11 12">
    <name type="scientific">Candidatus Fimihabitans intestinipullorum</name>
    <dbReference type="NCBI Taxonomy" id="2840820"/>
    <lineage>
        <taxon>Bacteria</taxon>
        <taxon>Bacillati</taxon>
        <taxon>Mycoplasmatota</taxon>
        <taxon>Mycoplasmatota incertae sedis</taxon>
        <taxon>Candidatus Fimihabitans</taxon>
    </lineage>
</organism>
<dbReference type="InterPro" id="IPR036890">
    <property type="entry name" value="HATPase_C_sf"/>
</dbReference>
<evidence type="ECO:0000313" key="11">
    <source>
        <dbReference type="EMBL" id="HIU23030.1"/>
    </source>
</evidence>
<dbReference type="SMART" id="SM00387">
    <property type="entry name" value="HATPase_c"/>
    <property type="match status" value="1"/>
</dbReference>
<comment type="catalytic activity">
    <reaction evidence="1">
        <text>ATP + protein L-histidine = ADP + protein N-phospho-L-histidine.</text>
        <dbReference type="EC" id="2.7.13.3"/>
    </reaction>
</comment>
<keyword evidence="4" id="KW-0808">Transferase</keyword>
<keyword evidence="3" id="KW-0597">Phosphoprotein</keyword>
<evidence type="ECO:0000256" key="9">
    <source>
        <dbReference type="SAM" id="Phobius"/>
    </source>
</evidence>
<dbReference type="PANTHER" id="PTHR43065:SF46">
    <property type="entry name" value="C4-DICARBOXYLATE TRANSPORT SENSOR PROTEIN DCTB"/>
    <property type="match status" value="1"/>
</dbReference>
<dbReference type="InterPro" id="IPR005467">
    <property type="entry name" value="His_kinase_dom"/>
</dbReference>